<keyword evidence="10 17" id="KW-0418">Kinase</keyword>
<dbReference type="EC" id="2.7.1.71" evidence="17"/>
<comment type="cofactor">
    <cofactor evidence="2 18">
        <name>NAD(+)</name>
        <dbReference type="ChEBI" id="CHEBI:57540"/>
    </cofactor>
</comment>
<reference evidence="21 22" key="1">
    <citation type="submission" date="2020-09" db="EMBL/GenBank/DDBJ databases">
        <title>Roseomonas.</title>
        <authorList>
            <person name="Zhu W."/>
        </authorList>
    </citation>
    <scope>NUCLEOTIDE SEQUENCE [LARGE SCALE GENOMIC DNA]</scope>
    <source>
        <strain evidence="21 22">573</strain>
    </source>
</reference>
<evidence type="ECO:0000256" key="10">
    <source>
        <dbReference type="ARBA" id="ARBA00022777"/>
    </source>
</evidence>
<evidence type="ECO:0000256" key="15">
    <source>
        <dbReference type="ARBA" id="ARBA00023268"/>
    </source>
</evidence>
<dbReference type="Pfam" id="PF24621">
    <property type="entry name" value="DHQS_C"/>
    <property type="match status" value="1"/>
</dbReference>
<evidence type="ECO:0000256" key="17">
    <source>
        <dbReference type="HAMAP-Rule" id="MF_00109"/>
    </source>
</evidence>
<feature type="binding site" evidence="17">
    <location>
        <position position="109"/>
    </location>
    <ligand>
        <name>substrate</name>
    </ligand>
</feature>
<evidence type="ECO:0000256" key="2">
    <source>
        <dbReference type="ARBA" id="ARBA00001911"/>
    </source>
</evidence>
<evidence type="ECO:0000256" key="5">
    <source>
        <dbReference type="ARBA" id="ARBA00004842"/>
    </source>
</evidence>
<comment type="caution">
    <text evidence="21">The sequence shown here is derived from an EMBL/GenBank/DDBJ whole genome shotgun (WGS) entry which is preliminary data.</text>
</comment>
<sequence length="599" mass="62350">MAARGILSSAIGRATRFAPDVLPSAPVSRNLGLAIIPPHVVSAAAPPPPTLRPRSLVLVGMPGSGKTSVGRRLAQKLGLPFRDADSEIEAAAGQPVTEIFARYGEPHFREGERRIIARLLDGPPIVLATGGGAFNDAETRAAIRAAGAAAIWLRAGMGTLLTRVAGRTTRPMFLNADPVEVLTRLMTQRHPLYAEADIVIDCRDTDTADDTTEQVAAAIAGWRPPTRQPVVLGERSYEVVVGDQLLARAGALMKPALPAPRVAIVTDSHVGPLHLATLRQGLEAAGLDIRASITVPAGEASKSLPQLGVVLESLMASGVDRRTTVVALGGGVVGDLAGFAAATALRGLPFVQVPTSLLAQVDSSVGGKTGINLAAGKNLAGAFHQPILVLADTGTLATLPPRELRAGYAEVAKHGLLDGPLWDWCEANGAAAVTGDPEALRHAVLESCRLKSAVVAADEREESPEGGRALLNLGHTFGHALEAECGYDGSLLHGEGVALGLGLAARLSAALGHCDAALPERVEAHLAAIGLPSRIRDLERGHNSGFTVPALMGRMRKDKKVRDGMLRFVLIRAPGDVFTATDVPAAAVEDLLRAEGCRD</sequence>
<dbReference type="InterPro" id="IPR030960">
    <property type="entry name" value="DHQS/DOIS_N"/>
</dbReference>
<evidence type="ECO:0000313" key="22">
    <source>
        <dbReference type="Proteomes" id="UP001518989"/>
    </source>
</evidence>
<keyword evidence="14 18" id="KW-0456">Lyase</keyword>
<comment type="catalytic activity">
    <reaction evidence="16 17">
        <text>shikimate + ATP = 3-phosphoshikimate + ADP + H(+)</text>
        <dbReference type="Rhea" id="RHEA:13121"/>
        <dbReference type="ChEBI" id="CHEBI:15378"/>
        <dbReference type="ChEBI" id="CHEBI:30616"/>
        <dbReference type="ChEBI" id="CHEBI:36208"/>
        <dbReference type="ChEBI" id="CHEBI:145989"/>
        <dbReference type="ChEBI" id="CHEBI:456216"/>
        <dbReference type="EC" id="2.7.1.71"/>
    </reaction>
</comment>
<evidence type="ECO:0000256" key="13">
    <source>
        <dbReference type="ARBA" id="ARBA00023141"/>
    </source>
</evidence>
<comment type="similarity">
    <text evidence="17">Belongs to the shikimate kinase family.</text>
</comment>
<feature type="binding site" evidence="17">
    <location>
        <position position="170"/>
    </location>
    <ligand>
        <name>ATP</name>
        <dbReference type="ChEBI" id="CHEBI:30616"/>
    </ligand>
</feature>
<comment type="pathway">
    <text evidence="5 17">Metabolic intermediate biosynthesis; chorismate biosynthesis; chorismate from D-erythrose 4-phosphate and phosphoenolpyruvate: step 5/7.</text>
</comment>
<keyword evidence="9 18" id="KW-0547">Nucleotide-binding</keyword>
<evidence type="ECO:0000256" key="16">
    <source>
        <dbReference type="ARBA" id="ARBA00048567"/>
    </source>
</evidence>
<proteinExistence type="inferred from homology"/>
<feature type="binding site" evidence="18">
    <location>
        <position position="493"/>
    </location>
    <ligand>
        <name>Zn(2+)</name>
        <dbReference type="ChEBI" id="CHEBI:29105"/>
    </ligand>
</feature>
<dbReference type="Pfam" id="PF01761">
    <property type="entry name" value="DHQ_synthase"/>
    <property type="match status" value="1"/>
</dbReference>
<dbReference type="PRINTS" id="PR01100">
    <property type="entry name" value="SHIKIMTKNASE"/>
</dbReference>
<feature type="domain" description="3-dehydroquinate synthase C-terminal" evidence="20">
    <location>
        <begin position="407"/>
        <end position="561"/>
    </location>
</feature>
<feature type="binding site" evidence="17">
    <location>
        <position position="67"/>
    </location>
    <ligand>
        <name>Mg(2+)</name>
        <dbReference type="ChEBI" id="CHEBI:18420"/>
    </ligand>
</feature>
<keyword evidence="8 17" id="KW-0808">Transferase</keyword>
<dbReference type="PROSITE" id="PS01128">
    <property type="entry name" value="SHIKIMATE_KINASE"/>
    <property type="match status" value="1"/>
</dbReference>
<comment type="catalytic activity">
    <reaction evidence="1 18">
        <text>7-phospho-2-dehydro-3-deoxy-D-arabino-heptonate = 3-dehydroquinate + phosphate</text>
        <dbReference type="Rhea" id="RHEA:21968"/>
        <dbReference type="ChEBI" id="CHEBI:32364"/>
        <dbReference type="ChEBI" id="CHEBI:43474"/>
        <dbReference type="ChEBI" id="CHEBI:58394"/>
        <dbReference type="EC" id="4.2.3.4"/>
    </reaction>
</comment>
<dbReference type="NCBIfam" id="NF010552">
    <property type="entry name" value="PRK13946.1"/>
    <property type="match status" value="1"/>
</dbReference>
<dbReference type="EC" id="4.2.3.4" evidence="18"/>
<dbReference type="InterPro" id="IPR000623">
    <property type="entry name" value="Shikimate_kinase/TSH1"/>
</dbReference>
<evidence type="ECO:0000256" key="12">
    <source>
        <dbReference type="ARBA" id="ARBA00023027"/>
    </source>
</evidence>
<protein>
    <recommendedName>
        <fullName evidence="17 18">Multifunctional fusion protein</fullName>
    </recommendedName>
    <domain>
        <recommendedName>
            <fullName evidence="17">Shikimate kinase</fullName>
            <shortName evidence="17">SK</shortName>
            <ecNumber evidence="17">2.7.1.71</ecNumber>
        </recommendedName>
    </domain>
    <domain>
        <recommendedName>
            <fullName evidence="18">3-dehydroquinate synthase</fullName>
            <shortName evidence="18">DHQS</shortName>
            <ecNumber evidence="18">4.2.3.4</ecNumber>
        </recommendedName>
    </domain>
</protein>
<evidence type="ECO:0000256" key="8">
    <source>
        <dbReference type="ARBA" id="ARBA00022679"/>
    </source>
</evidence>
<dbReference type="NCBIfam" id="TIGR01357">
    <property type="entry name" value="aroB"/>
    <property type="match status" value="1"/>
</dbReference>
<dbReference type="Gene3D" id="1.20.1090.10">
    <property type="entry name" value="Dehydroquinate synthase-like - alpha domain"/>
    <property type="match status" value="1"/>
</dbReference>
<evidence type="ECO:0000313" key="21">
    <source>
        <dbReference type="EMBL" id="MBO1077579.1"/>
    </source>
</evidence>
<keyword evidence="22" id="KW-1185">Reference proteome</keyword>
<gene>
    <name evidence="18" type="primary">aroB</name>
    <name evidence="17" type="synonym">aroK</name>
    <name evidence="21" type="ORF">IAI61_00945</name>
</gene>
<dbReference type="RefSeq" id="WP_207415004.1">
    <property type="nucleotide sequence ID" value="NZ_CP061177.1"/>
</dbReference>
<dbReference type="EMBL" id="JACTNG010000001">
    <property type="protein sequence ID" value="MBO1077579.1"/>
    <property type="molecule type" value="Genomic_DNA"/>
</dbReference>
<dbReference type="InterPro" id="IPR050071">
    <property type="entry name" value="Dehydroquinate_synthase"/>
</dbReference>
<feature type="binding site" evidence="18">
    <location>
        <begin position="355"/>
        <end position="356"/>
    </location>
    <ligand>
        <name>NAD(+)</name>
        <dbReference type="ChEBI" id="CHEBI:57540"/>
    </ligand>
</feature>
<evidence type="ECO:0000256" key="18">
    <source>
        <dbReference type="HAMAP-Rule" id="MF_00110"/>
    </source>
</evidence>
<keyword evidence="15" id="KW-0511">Multifunctional enzyme</keyword>
<evidence type="ECO:0000256" key="4">
    <source>
        <dbReference type="ARBA" id="ARBA00004661"/>
    </source>
</evidence>
<evidence type="ECO:0000256" key="3">
    <source>
        <dbReference type="ARBA" id="ARBA00003485"/>
    </source>
</evidence>
<dbReference type="InterPro" id="IPR023000">
    <property type="entry name" value="Shikimate_kinase_CS"/>
</dbReference>
<dbReference type="PANTHER" id="PTHR43622">
    <property type="entry name" value="3-DEHYDROQUINATE SYNTHASE"/>
    <property type="match status" value="1"/>
</dbReference>
<dbReference type="Pfam" id="PF01202">
    <property type="entry name" value="SKI"/>
    <property type="match status" value="1"/>
</dbReference>
<dbReference type="HAMAP" id="MF_00110">
    <property type="entry name" value="DHQ_synthase"/>
    <property type="match status" value="1"/>
</dbReference>
<name>A0ABS3KJE8_9PROT</name>
<comment type="cofactor">
    <cofactor evidence="17">
        <name>Mg(2+)</name>
        <dbReference type="ChEBI" id="CHEBI:18420"/>
    </cofactor>
    <text evidence="17">Binds 1 Mg(2+) ion per subunit.</text>
</comment>
<comment type="caution">
    <text evidence="18">Lacks conserved residue(s) required for the propagation of feature annotation.</text>
</comment>
<feature type="binding site" evidence="18">
    <location>
        <begin position="331"/>
        <end position="335"/>
    </location>
    <ligand>
        <name>NAD(+)</name>
        <dbReference type="ChEBI" id="CHEBI:57540"/>
    </ligand>
</feature>
<evidence type="ECO:0000256" key="1">
    <source>
        <dbReference type="ARBA" id="ARBA00001393"/>
    </source>
</evidence>
<keyword evidence="18" id="KW-0170">Cobalt</keyword>
<keyword evidence="7 18" id="KW-0028">Amino-acid biosynthesis</keyword>
<comment type="subunit">
    <text evidence="17">Monomer.</text>
</comment>
<evidence type="ECO:0000259" key="20">
    <source>
        <dbReference type="Pfam" id="PF24621"/>
    </source>
</evidence>
<keyword evidence="12 18" id="KW-0520">NAD</keyword>
<evidence type="ECO:0000259" key="19">
    <source>
        <dbReference type="Pfam" id="PF01761"/>
    </source>
</evidence>
<dbReference type="HAMAP" id="MF_00109">
    <property type="entry name" value="Shikimate_kinase"/>
    <property type="match status" value="1"/>
</dbReference>
<keyword evidence="13 18" id="KW-0057">Aromatic amino acid biosynthesis</keyword>
<feature type="binding site" evidence="18">
    <location>
        <position position="377"/>
    </location>
    <ligand>
        <name>NAD(+)</name>
        <dbReference type="ChEBI" id="CHEBI:57540"/>
    </ligand>
</feature>
<dbReference type="InterPro" id="IPR016037">
    <property type="entry name" value="DHQ_synth_AroB"/>
</dbReference>
<feature type="binding site" evidence="18">
    <location>
        <begin position="395"/>
        <end position="398"/>
    </location>
    <ligand>
        <name>NAD(+)</name>
        <dbReference type="ChEBI" id="CHEBI:57540"/>
    </ligand>
</feature>
<evidence type="ECO:0000256" key="6">
    <source>
        <dbReference type="ARBA" id="ARBA00022490"/>
    </source>
</evidence>
<keyword evidence="18" id="KW-0479">Metal-binding</keyword>
<dbReference type="InterPro" id="IPR027417">
    <property type="entry name" value="P-loop_NTPase"/>
</dbReference>
<comment type="pathway">
    <text evidence="4 18">Metabolic intermediate biosynthesis; chorismate biosynthesis; chorismate from D-erythrose 4-phosphate and phosphoenolpyruvate: step 2/7.</text>
</comment>
<feature type="domain" description="3-dehydroquinate synthase N-terminal" evidence="19">
    <location>
        <begin position="293"/>
        <end position="405"/>
    </location>
</feature>
<accession>A0ABS3KJE8</accession>
<comment type="cofactor">
    <cofactor evidence="18">
        <name>Co(2+)</name>
        <dbReference type="ChEBI" id="CHEBI:48828"/>
    </cofactor>
    <cofactor evidence="18">
        <name>Zn(2+)</name>
        <dbReference type="ChEBI" id="CHEBI:29105"/>
    </cofactor>
    <text evidence="18">Binds 1 divalent metal cation per subunit. Can use either Co(2+) or Zn(2+).</text>
</comment>
<comment type="function">
    <text evidence="17">Catalyzes the specific phosphorylation of the 3-hydroxyl group of shikimic acid using ATP as a cosubstrate.</text>
</comment>
<comment type="function">
    <text evidence="3 18">Catalyzes the conversion of 3-deoxy-D-arabino-heptulosonate 7-phosphate (DAHP) to dehydroquinate (DHQ).</text>
</comment>
<feature type="binding site" evidence="18">
    <location>
        <position position="475"/>
    </location>
    <ligand>
        <name>Zn(2+)</name>
        <dbReference type="ChEBI" id="CHEBI:29105"/>
    </ligand>
</feature>
<dbReference type="InterPro" id="IPR031322">
    <property type="entry name" value="Shikimate/glucono_kinase"/>
</dbReference>
<dbReference type="Gene3D" id="3.40.50.300">
    <property type="entry name" value="P-loop containing nucleotide triphosphate hydrolases"/>
    <property type="match status" value="1"/>
</dbReference>
<evidence type="ECO:0000256" key="14">
    <source>
        <dbReference type="ARBA" id="ARBA00023239"/>
    </source>
</evidence>
<feature type="binding site" evidence="18">
    <location>
        <position position="368"/>
    </location>
    <ligand>
        <name>NAD(+)</name>
        <dbReference type="ChEBI" id="CHEBI:57540"/>
    </ligand>
</feature>
<feature type="binding site" evidence="17">
    <location>
        <position position="85"/>
    </location>
    <ligand>
        <name>substrate</name>
    </ligand>
</feature>
<keyword evidence="17" id="KW-0460">Magnesium</keyword>
<dbReference type="SUPFAM" id="SSF56796">
    <property type="entry name" value="Dehydroquinate synthase-like"/>
    <property type="match status" value="1"/>
</dbReference>
<dbReference type="GO" id="GO:0003856">
    <property type="term" value="F:3-dehydroquinate synthase activity"/>
    <property type="evidence" value="ECO:0007669"/>
    <property type="project" value="UniProtKB-EC"/>
</dbReference>
<comment type="similarity">
    <text evidence="18">Belongs to the sugar phosphate cyclases superfamily. Dehydroquinate synthase family.</text>
</comment>
<keyword evidence="18" id="KW-0862">Zinc</keyword>
<feature type="binding site" evidence="17">
    <location>
        <position position="189"/>
    </location>
    <ligand>
        <name>substrate</name>
    </ligand>
</feature>
<keyword evidence="6 18" id="KW-0963">Cytoplasm</keyword>
<dbReference type="SUPFAM" id="SSF52540">
    <property type="entry name" value="P-loop containing nucleoside triphosphate hydrolases"/>
    <property type="match status" value="1"/>
</dbReference>
<dbReference type="InterPro" id="IPR056179">
    <property type="entry name" value="DHQS_C"/>
</dbReference>
<evidence type="ECO:0000256" key="7">
    <source>
        <dbReference type="ARBA" id="ARBA00022605"/>
    </source>
</evidence>
<dbReference type="Proteomes" id="UP001518989">
    <property type="component" value="Unassembled WGS sequence"/>
</dbReference>
<evidence type="ECO:0000256" key="9">
    <source>
        <dbReference type="ARBA" id="ARBA00022741"/>
    </source>
</evidence>
<feature type="binding site" evidence="18">
    <location>
        <position position="410"/>
    </location>
    <ligand>
        <name>Zn(2+)</name>
        <dbReference type="ChEBI" id="CHEBI:29105"/>
    </ligand>
</feature>
<dbReference type="CDD" id="cd08195">
    <property type="entry name" value="DHQS"/>
    <property type="match status" value="1"/>
</dbReference>
<dbReference type="PANTHER" id="PTHR43622:SF7">
    <property type="entry name" value="3-DEHYDROQUINATE SYNTHASE, CHLOROPLASTIC"/>
    <property type="match status" value="1"/>
</dbReference>
<feature type="binding site" evidence="17">
    <location>
        <begin position="63"/>
        <end position="68"/>
    </location>
    <ligand>
        <name>ATP</name>
        <dbReference type="ChEBI" id="CHEBI:30616"/>
    </ligand>
</feature>
<dbReference type="Gene3D" id="3.40.50.1970">
    <property type="match status" value="1"/>
</dbReference>
<keyword evidence="11 17" id="KW-0067">ATP-binding</keyword>
<organism evidence="21 22">
    <name type="scientific">Roseomonas haemaphysalidis</name>
    <dbReference type="NCBI Taxonomy" id="2768162"/>
    <lineage>
        <taxon>Bacteria</taxon>
        <taxon>Pseudomonadati</taxon>
        <taxon>Pseudomonadota</taxon>
        <taxon>Alphaproteobacteria</taxon>
        <taxon>Acetobacterales</taxon>
        <taxon>Roseomonadaceae</taxon>
        <taxon>Roseomonas</taxon>
    </lineage>
</organism>
<dbReference type="CDD" id="cd00464">
    <property type="entry name" value="SK"/>
    <property type="match status" value="1"/>
</dbReference>
<feature type="binding site" evidence="17">
    <location>
        <position position="131"/>
    </location>
    <ligand>
        <name>substrate</name>
    </ligand>
</feature>
<evidence type="ECO:0000256" key="11">
    <source>
        <dbReference type="ARBA" id="ARBA00022840"/>
    </source>
</evidence>
<comment type="subcellular location">
    <subcellularLocation>
        <location evidence="18">Cytoplasm</location>
    </subcellularLocation>
</comment>